<protein>
    <recommendedName>
        <fullName evidence="2">ATP-dependent dethiobiotin synthetase BioD</fullName>
        <ecNumber evidence="2">6.3.3.3</ecNumber>
    </recommendedName>
    <alternativeName>
        <fullName evidence="2">DTB synthetase</fullName>
        <shortName evidence="2">DTBS</shortName>
    </alternativeName>
    <alternativeName>
        <fullName evidence="2">Dethiobiotin synthase</fullName>
    </alternativeName>
</protein>
<comment type="pathway">
    <text evidence="2">Cofactor biosynthesis; biotin biosynthesis; biotin from 7,8-diaminononanoate: step 1/2.</text>
</comment>
<feature type="binding site" evidence="2">
    <location>
        <position position="303"/>
    </location>
    <ligand>
        <name>Mg(2+)</name>
        <dbReference type="ChEBI" id="CHEBI:18420"/>
    </ligand>
</feature>
<dbReference type="NCBIfam" id="TIGR00347">
    <property type="entry name" value="bioD"/>
    <property type="match status" value="1"/>
</dbReference>
<keyword evidence="2" id="KW-0963">Cytoplasm</keyword>
<evidence type="ECO:0000256" key="1">
    <source>
        <dbReference type="ARBA" id="ARBA00022756"/>
    </source>
</evidence>
<dbReference type="Pfam" id="PF13500">
    <property type="entry name" value="AAA_26"/>
    <property type="match status" value="1"/>
</dbReference>
<dbReference type="InterPro" id="IPR041698">
    <property type="entry name" value="Methyltransf_25"/>
</dbReference>
<sequence>MTTYKNKIRNAFDKAHDYNRSAHVQKIVVRQLIAKIKKLYQYRPHPVSILEVGCGTGFLTQELLKLFPTAQFTITDISSNMIEYLKQNYKNTTSNIHFEVMDGENPSKNYHSFDLICSSLAFQWFENLPTALQQLSNLLTPNGYLVCSTLSEGNFIEWKHLYESNGYSNSFQQYPSIDRLQTYWPSDHGHGYWEEEKIIDRSISGYQFIKDLRSIGAHTPRNMHRPLSAGRLRKIIDQFDTNYGYTTYQIAYGIFQRFAAKGYFVTGTDTDVGKTFISACLVKLLNALYWKPIQTGLNCDPGDTNTICKLTGLRDQQIIPPLIELQHPLSPEAAAEIENIKLDIHQMNFTLNDPSKTYIVEGAGGIFVPIAENQFMIDCMKKINLPVIIVARTSLGTLNHTLLTIECLRHHHIPIAGVILNGSSNPANKKAIERHGKVRVIAEIPKAETVDARTIKDFCKKLSLFN</sequence>
<feature type="binding site" evidence="2">
    <location>
        <position position="361"/>
    </location>
    <ligand>
        <name>Mg(2+)</name>
        <dbReference type="ChEBI" id="CHEBI:18420"/>
    </ligand>
</feature>
<accession>A0ABT6PZE7</accession>
<comment type="catalytic activity">
    <reaction evidence="2">
        <text>(7R,8S)-7,8-diammoniononanoate + CO2 + ATP = (4R,5S)-dethiobiotin + ADP + phosphate + 3 H(+)</text>
        <dbReference type="Rhea" id="RHEA:15805"/>
        <dbReference type="ChEBI" id="CHEBI:15378"/>
        <dbReference type="ChEBI" id="CHEBI:16526"/>
        <dbReference type="ChEBI" id="CHEBI:30616"/>
        <dbReference type="ChEBI" id="CHEBI:43474"/>
        <dbReference type="ChEBI" id="CHEBI:149469"/>
        <dbReference type="ChEBI" id="CHEBI:149473"/>
        <dbReference type="ChEBI" id="CHEBI:456216"/>
        <dbReference type="EC" id="6.3.3.3"/>
    </reaction>
</comment>
<feature type="binding site" evidence="2">
    <location>
        <begin position="361"/>
        <end position="364"/>
    </location>
    <ligand>
        <name>ATP</name>
        <dbReference type="ChEBI" id="CHEBI:30616"/>
    </ligand>
</feature>
<dbReference type="InterPro" id="IPR029063">
    <property type="entry name" value="SAM-dependent_MTases_sf"/>
</dbReference>
<comment type="cofactor">
    <cofactor evidence="2">
        <name>Mg(2+)</name>
        <dbReference type="ChEBI" id="CHEBI:18420"/>
    </cofactor>
</comment>
<keyword evidence="2" id="KW-0460">Magnesium</keyword>
<dbReference type="Gene3D" id="3.40.50.150">
    <property type="entry name" value="Vaccinia Virus protein VP39"/>
    <property type="match status" value="1"/>
</dbReference>
<dbReference type="CDD" id="cd03109">
    <property type="entry name" value="DTBS"/>
    <property type="match status" value="1"/>
</dbReference>
<feature type="binding site" evidence="2">
    <location>
        <position position="303"/>
    </location>
    <ligand>
        <name>ATP</name>
        <dbReference type="ChEBI" id="CHEBI:30616"/>
    </ligand>
</feature>
<proteinExistence type="inferred from homology"/>
<dbReference type="PANTHER" id="PTHR43210">
    <property type="entry name" value="DETHIOBIOTIN SYNTHETASE"/>
    <property type="match status" value="1"/>
</dbReference>
<keyword evidence="5" id="KW-1185">Reference proteome</keyword>
<dbReference type="Proteomes" id="UP001431634">
    <property type="component" value="Unassembled WGS sequence"/>
</dbReference>
<dbReference type="CDD" id="cd02440">
    <property type="entry name" value="AdoMet_MTases"/>
    <property type="match status" value="1"/>
</dbReference>
<keyword evidence="2" id="KW-0479">Metal-binding</keyword>
<gene>
    <name evidence="2 4" type="primary">bioD</name>
    <name evidence="4" type="ORF">QJV27_02350</name>
</gene>
<dbReference type="InterPro" id="IPR027417">
    <property type="entry name" value="P-loop_NTPase"/>
</dbReference>
<name>A0ABT6PZE7_9PROT</name>
<keyword evidence="2 4" id="KW-0436">Ligase</keyword>
<evidence type="ECO:0000259" key="3">
    <source>
        <dbReference type="Pfam" id="PF13649"/>
    </source>
</evidence>
<comment type="caution">
    <text evidence="4">The sequence shown here is derived from an EMBL/GenBank/DDBJ whole genome shotgun (WGS) entry which is preliminary data.</text>
</comment>
<keyword evidence="1 2" id="KW-0093">Biotin biosynthesis</keyword>
<feature type="binding site" evidence="2">
    <location>
        <begin position="271"/>
        <end position="276"/>
    </location>
    <ligand>
        <name>ATP</name>
        <dbReference type="ChEBI" id="CHEBI:30616"/>
    </ligand>
</feature>
<dbReference type="SUPFAM" id="SSF52540">
    <property type="entry name" value="P-loop containing nucleoside triphosphate hydrolases"/>
    <property type="match status" value="1"/>
</dbReference>
<keyword evidence="2" id="KW-0547">Nucleotide-binding</keyword>
<dbReference type="Pfam" id="PF13649">
    <property type="entry name" value="Methyltransf_25"/>
    <property type="match status" value="1"/>
</dbReference>
<comment type="similarity">
    <text evidence="2">Belongs to the dethiobiotin synthetase family.</text>
</comment>
<dbReference type="PANTHER" id="PTHR43210:SF5">
    <property type="entry name" value="DETHIOBIOTIN SYNTHETASE"/>
    <property type="match status" value="1"/>
</dbReference>
<feature type="domain" description="Methyltransferase" evidence="3">
    <location>
        <begin position="49"/>
        <end position="143"/>
    </location>
</feature>
<dbReference type="Gene3D" id="3.40.50.300">
    <property type="entry name" value="P-loop containing nucleotide triphosphate hydrolases"/>
    <property type="match status" value="1"/>
</dbReference>
<organism evidence="4 5">
    <name type="scientific">Commensalibacter oyaizuii</name>
    <dbReference type="NCBI Taxonomy" id="3043873"/>
    <lineage>
        <taxon>Bacteria</taxon>
        <taxon>Pseudomonadati</taxon>
        <taxon>Pseudomonadota</taxon>
        <taxon>Alphaproteobacteria</taxon>
        <taxon>Acetobacterales</taxon>
        <taxon>Acetobacteraceae</taxon>
    </lineage>
</organism>
<dbReference type="EC" id="6.3.3.3" evidence="2"/>
<dbReference type="HAMAP" id="MF_00336">
    <property type="entry name" value="BioD"/>
    <property type="match status" value="1"/>
</dbReference>
<keyword evidence="2" id="KW-0067">ATP-binding</keyword>
<comment type="caution">
    <text evidence="2">Lacks conserved residue(s) required for the propagation of feature annotation.</text>
</comment>
<evidence type="ECO:0000256" key="2">
    <source>
        <dbReference type="HAMAP-Rule" id="MF_00336"/>
    </source>
</evidence>
<reference evidence="4" key="1">
    <citation type="submission" date="2023-05" db="EMBL/GenBank/DDBJ databases">
        <title>Whole genome sequence of Commensalibacter sp.</title>
        <authorList>
            <person name="Charoenyingcharoen P."/>
            <person name="Yukphan P."/>
        </authorList>
    </citation>
    <scope>NUCLEOTIDE SEQUENCE</scope>
    <source>
        <strain evidence="4">TBRC 16381</strain>
    </source>
</reference>
<feature type="active site" evidence="2">
    <location>
        <position position="291"/>
    </location>
</feature>
<comment type="subcellular location">
    <subcellularLocation>
        <location evidence="2">Cytoplasm</location>
    </subcellularLocation>
</comment>
<evidence type="ECO:0000313" key="4">
    <source>
        <dbReference type="EMBL" id="MDI2090232.1"/>
    </source>
</evidence>
<dbReference type="GO" id="GO:0004141">
    <property type="term" value="F:dethiobiotin synthase activity"/>
    <property type="evidence" value="ECO:0007669"/>
    <property type="project" value="UniProtKB-EC"/>
</dbReference>
<feature type="binding site" evidence="2">
    <location>
        <position position="275"/>
    </location>
    <ligand>
        <name>Mg(2+)</name>
        <dbReference type="ChEBI" id="CHEBI:18420"/>
    </ligand>
</feature>
<dbReference type="SUPFAM" id="SSF53335">
    <property type="entry name" value="S-adenosyl-L-methionine-dependent methyltransferases"/>
    <property type="match status" value="1"/>
</dbReference>
<dbReference type="InterPro" id="IPR004472">
    <property type="entry name" value="DTB_synth_BioD"/>
</dbReference>
<feature type="binding site" evidence="2">
    <location>
        <position position="295"/>
    </location>
    <ligand>
        <name>substrate</name>
    </ligand>
</feature>
<evidence type="ECO:0000313" key="5">
    <source>
        <dbReference type="Proteomes" id="UP001431634"/>
    </source>
</evidence>
<dbReference type="EMBL" id="JASBAO010000001">
    <property type="protein sequence ID" value="MDI2090232.1"/>
    <property type="molecule type" value="Genomic_DNA"/>
</dbReference>
<comment type="function">
    <text evidence="2">Catalyzes a mechanistically unusual reaction, the ATP-dependent insertion of CO2 between the N7 and N8 nitrogen atoms of 7,8-diaminopelargonic acid (DAPA, also called 7,8-diammoniononanoate) to form a ureido ring.</text>
</comment>
<comment type="subunit">
    <text evidence="2">Homodimer.</text>
</comment>
<dbReference type="RefSeq" id="WP_281447382.1">
    <property type="nucleotide sequence ID" value="NZ_JASBAO010000001.1"/>
</dbReference>